<evidence type="ECO:0000313" key="3">
    <source>
        <dbReference type="EMBL" id="MFC0589801.1"/>
    </source>
</evidence>
<dbReference type="PANTHER" id="PTHR37089">
    <property type="entry name" value="PROTEIN U-RELATED"/>
    <property type="match status" value="1"/>
</dbReference>
<accession>A0ABV6PIY6</accession>
<dbReference type="Pfam" id="PF05229">
    <property type="entry name" value="SCPU"/>
    <property type="match status" value="1"/>
</dbReference>
<feature type="signal peptide" evidence="1">
    <location>
        <begin position="1"/>
        <end position="21"/>
    </location>
</feature>
<comment type="caution">
    <text evidence="3">The sequence shown here is derived from an EMBL/GenBank/DDBJ whole genome shotgun (WGS) entry which is preliminary data.</text>
</comment>
<dbReference type="Proteomes" id="UP001589943">
    <property type="component" value="Unassembled WGS sequence"/>
</dbReference>
<protein>
    <submittedName>
        <fullName evidence="3">Spore coat U domain-containing protein</fullName>
    </submittedName>
</protein>
<sequence length="163" mass="16382">MRKIAFGFAAIAALAATPALAASASNQMPVSVNVINSCTVAASPMAFGTLTSVGGVNVDTTASVDLICTIGAAYDVAMDVGTHATGSQRYLQNTTDATKKIPYGVYRDSARGQNWGNTSGTDTVAGSSATGLATLTAYGRIPASATSVPAGSYTDTVTVTVNF</sequence>
<feature type="chain" id="PRO_5045612463" evidence="1">
    <location>
        <begin position="22"/>
        <end position="163"/>
    </location>
</feature>
<dbReference type="InterPro" id="IPR007893">
    <property type="entry name" value="Spore_coat_U/FanG"/>
</dbReference>
<feature type="domain" description="Spore coat protein U/FanG" evidence="2">
    <location>
        <begin position="26"/>
        <end position="160"/>
    </location>
</feature>
<proteinExistence type="predicted"/>
<keyword evidence="4" id="KW-1185">Reference proteome</keyword>
<dbReference type="RefSeq" id="WP_379481263.1">
    <property type="nucleotide sequence ID" value="NZ_JBHLTL010000006.1"/>
</dbReference>
<keyword evidence="1" id="KW-0732">Signal</keyword>
<evidence type="ECO:0000256" key="1">
    <source>
        <dbReference type="SAM" id="SignalP"/>
    </source>
</evidence>
<gene>
    <name evidence="3" type="ORF">ACFFF7_10285</name>
</gene>
<dbReference type="PANTHER" id="PTHR37089:SF4">
    <property type="entry name" value="EXPORTED PROTEIN"/>
    <property type="match status" value="1"/>
</dbReference>
<evidence type="ECO:0000259" key="2">
    <source>
        <dbReference type="Pfam" id="PF05229"/>
    </source>
</evidence>
<name>A0ABV6PIY6_9SPHN</name>
<dbReference type="SMART" id="SM00972">
    <property type="entry name" value="SCPU"/>
    <property type="match status" value="1"/>
</dbReference>
<organism evidence="3 4">
    <name type="scientific">Novosphingobium aquiterrae</name>
    <dbReference type="NCBI Taxonomy" id="624388"/>
    <lineage>
        <taxon>Bacteria</taxon>
        <taxon>Pseudomonadati</taxon>
        <taxon>Pseudomonadota</taxon>
        <taxon>Alphaproteobacteria</taxon>
        <taxon>Sphingomonadales</taxon>
        <taxon>Sphingomonadaceae</taxon>
        <taxon>Novosphingobium</taxon>
    </lineage>
</organism>
<evidence type="ECO:0000313" key="4">
    <source>
        <dbReference type="Proteomes" id="UP001589943"/>
    </source>
</evidence>
<dbReference type="InterPro" id="IPR053167">
    <property type="entry name" value="Spore_coat_component"/>
</dbReference>
<dbReference type="EMBL" id="JBHLTL010000006">
    <property type="protein sequence ID" value="MFC0589801.1"/>
    <property type="molecule type" value="Genomic_DNA"/>
</dbReference>
<reference evidence="3 4" key="1">
    <citation type="submission" date="2024-09" db="EMBL/GenBank/DDBJ databases">
        <authorList>
            <person name="Sun Q."/>
            <person name="Mori K."/>
        </authorList>
    </citation>
    <scope>NUCLEOTIDE SEQUENCE [LARGE SCALE GENOMIC DNA]</scope>
    <source>
        <strain evidence="3 4">NCAIM B.02537</strain>
    </source>
</reference>